<dbReference type="EMBL" id="JAICCE010000001">
    <property type="protein sequence ID" value="KAG9281655.1"/>
    <property type="molecule type" value="Genomic_DNA"/>
</dbReference>
<evidence type="ECO:0000313" key="3">
    <source>
        <dbReference type="EMBL" id="KAG9281655.1"/>
    </source>
</evidence>
<dbReference type="Pfam" id="PF15176">
    <property type="entry name" value="LRR19-TM"/>
    <property type="match status" value="1"/>
</dbReference>
<evidence type="ECO:0000256" key="2">
    <source>
        <dbReference type="SAM" id="Phobius"/>
    </source>
</evidence>
<dbReference type="GO" id="GO:0038023">
    <property type="term" value="F:signaling receptor activity"/>
    <property type="evidence" value="ECO:0007669"/>
    <property type="project" value="TreeGrafter"/>
</dbReference>
<dbReference type="GO" id="GO:1901224">
    <property type="term" value="P:positive regulation of non-canonical NF-kappaB signal transduction"/>
    <property type="evidence" value="ECO:0007669"/>
    <property type="project" value="TreeGrafter"/>
</dbReference>
<feature type="transmembrane region" description="Helical" evidence="2">
    <location>
        <begin position="35"/>
        <end position="54"/>
    </location>
</feature>
<keyword evidence="2" id="KW-1133">Transmembrane helix</keyword>
<accession>A0A8T2MI30</accession>
<keyword evidence="2" id="KW-0812">Transmembrane</keyword>
<reference evidence="3 4" key="1">
    <citation type="submission" date="2021-07" db="EMBL/GenBank/DDBJ databases">
        <authorList>
            <person name="Imarazene B."/>
            <person name="Zahm M."/>
            <person name="Klopp C."/>
            <person name="Cabau C."/>
            <person name="Beille S."/>
            <person name="Jouanno E."/>
            <person name="Castinel A."/>
            <person name="Lluch J."/>
            <person name="Gil L."/>
            <person name="Kuchtly C."/>
            <person name="Lopez Roques C."/>
            <person name="Donnadieu C."/>
            <person name="Parrinello H."/>
            <person name="Journot L."/>
            <person name="Du K."/>
            <person name="Schartl M."/>
            <person name="Retaux S."/>
            <person name="Guiguen Y."/>
        </authorList>
    </citation>
    <scope>NUCLEOTIDE SEQUENCE [LARGE SCALE GENOMIC DNA]</scope>
    <source>
        <strain evidence="3">Pach_M1</strain>
        <tissue evidence="3">Testis</tissue>
    </source>
</reference>
<dbReference type="AlphaFoldDB" id="A0A8T2MI30"/>
<evidence type="ECO:0000256" key="1">
    <source>
        <dbReference type="SAM" id="MobiDB-lite"/>
    </source>
</evidence>
<comment type="caution">
    <text evidence="3">The sequence shown here is derived from an EMBL/GenBank/DDBJ whole genome shotgun (WGS) entry which is preliminary data.</text>
</comment>
<feature type="non-terminal residue" evidence="3">
    <location>
        <position position="1"/>
    </location>
</feature>
<name>A0A8T2MI30_ASTMX</name>
<protein>
    <submittedName>
        <fullName evidence="3">Leucine-rich repeat-containing protein 19-like</fullName>
    </submittedName>
</protein>
<sequence length="111" mass="12707">LDESNKTLTGIPLTYSSNTDKTGKQEPGVSNTWKFLAGVIVIALCTSMFIVCAVKSPSWYKMLFNYRHQRLRELEDEDGFIEDRYIQITIPHFPLFATFVTMSVCIMVFSL</sequence>
<dbReference type="PANTHER" id="PTHR31450">
    <property type="entry name" value="LEUCINE-RICH REPEAT-CONTAINING PROTEIN 19 LRRC19 FAMILY MEMBER"/>
    <property type="match status" value="1"/>
</dbReference>
<gene>
    <name evidence="3" type="primary">LRRC19</name>
    <name evidence="3" type="ORF">AMEX_G202</name>
</gene>
<evidence type="ECO:0000313" key="4">
    <source>
        <dbReference type="Proteomes" id="UP000752171"/>
    </source>
</evidence>
<proteinExistence type="predicted"/>
<dbReference type="Proteomes" id="UP000752171">
    <property type="component" value="Unassembled WGS sequence"/>
</dbReference>
<organism evidence="3 4">
    <name type="scientific">Astyanax mexicanus</name>
    <name type="common">Blind cave fish</name>
    <name type="synonym">Astyanax fasciatus mexicanus</name>
    <dbReference type="NCBI Taxonomy" id="7994"/>
    <lineage>
        <taxon>Eukaryota</taxon>
        <taxon>Metazoa</taxon>
        <taxon>Chordata</taxon>
        <taxon>Craniata</taxon>
        <taxon>Vertebrata</taxon>
        <taxon>Euteleostomi</taxon>
        <taxon>Actinopterygii</taxon>
        <taxon>Neopterygii</taxon>
        <taxon>Teleostei</taxon>
        <taxon>Ostariophysi</taxon>
        <taxon>Characiformes</taxon>
        <taxon>Characoidei</taxon>
        <taxon>Acestrorhamphidae</taxon>
        <taxon>Acestrorhamphinae</taxon>
        <taxon>Astyanax</taxon>
    </lineage>
</organism>
<keyword evidence="2" id="KW-0472">Membrane</keyword>
<feature type="transmembrane region" description="Helical" evidence="2">
    <location>
        <begin position="93"/>
        <end position="110"/>
    </location>
</feature>
<dbReference type="PANTHER" id="PTHR31450:SF4">
    <property type="entry name" value="LEUCINE-RICH REPEAT-CONTAINING PROTEIN 19"/>
    <property type="match status" value="1"/>
</dbReference>
<feature type="region of interest" description="Disordered" evidence="1">
    <location>
        <begin position="1"/>
        <end position="26"/>
    </location>
</feature>
<dbReference type="GO" id="GO:0005886">
    <property type="term" value="C:plasma membrane"/>
    <property type="evidence" value="ECO:0007669"/>
    <property type="project" value="TreeGrafter"/>
</dbReference>